<evidence type="ECO:0000256" key="12">
    <source>
        <dbReference type="ARBA" id="ARBA00023306"/>
    </source>
</evidence>
<dbReference type="SUPFAM" id="SSF52540">
    <property type="entry name" value="P-loop containing nucleoside triphosphate hydrolases"/>
    <property type="match status" value="1"/>
</dbReference>
<dbReference type="CDD" id="cd19521">
    <property type="entry name" value="RecA-like_VPS4"/>
    <property type="match status" value="1"/>
</dbReference>
<dbReference type="SMART" id="SM00745">
    <property type="entry name" value="MIT"/>
    <property type="match status" value="1"/>
</dbReference>
<feature type="domain" description="AAA+ ATPase" evidence="15">
    <location>
        <begin position="165"/>
        <end position="301"/>
    </location>
</feature>
<feature type="region of interest" description="Disordered" evidence="14">
    <location>
        <begin position="76"/>
        <end position="117"/>
    </location>
</feature>
<dbReference type="Gene3D" id="1.10.8.60">
    <property type="match status" value="1"/>
</dbReference>
<dbReference type="FunFam" id="3.40.50.300:FF:000043">
    <property type="entry name" value="Vacuolar protein sorting-associated protein 4"/>
    <property type="match status" value="1"/>
</dbReference>
<dbReference type="Gene3D" id="1.20.58.80">
    <property type="entry name" value="Phosphotransferase system, lactose/cellobiose-type IIA subunit"/>
    <property type="match status" value="1"/>
</dbReference>
<reference evidence="17 18" key="1">
    <citation type="submission" date="2015-12" db="EMBL/GenBank/DDBJ databases">
        <title>The genome of Folsomia candida.</title>
        <authorList>
            <person name="Faddeeva A."/>
            <person name="Derks M.F."/>
            <person name="Anvar Y."/>
            <person name="Smit S."/>
            <person name="Van Straalen N."/>
            <person name="Roelofs D."/>
        </authorList>
    </citation>
    <scope>NUCLEOTIDE SEQUENCE [LARGE SCALE GENOMIC DNA]</scope>
    <source>
        <strain evidence="17 18">VU population</strain>
        <tissue evidence="17">Whole body</tissue>
    </source>
</reference>
<evidence type="ECO:0000313" key="17">
    <source>
        <dbReference type="EMBL" id="OXA62902.1"/>
    </source>
</evidence>
<comment type="caution">
    <text evidence="17">The sequence shown here is derived from an EMBL/GenBank/DDBJ whole genome shotgun (WGS) entry which is preliminary data.</text>
</comment>
<sequence>MSTTSTLQKAIDLVTKATEEDKNQNFEEALRLYEHGVEYFLHAIKYETQTDKSKETIRQKCVQYLDRAETIKKFLKNSKGNNKGKPVKEGGTTKKSGDKDSDSDSDGDDPEKKKLQNKLEGAIVVEKPNIKWSDVIGLEGAKEALKEAVILPIKFPHLFTGKRTPWKGILLFGPPGTGKSYLAKAVATEANNSTFFSVSSSDLVSKWLGESEKLVRNLFELARTHKPSIIFIDEIDSLCSSRSDNESESARRIKTEFLVQMQGVGNDTEGILVLGATNIPWVLDAAIRRRFEKRIYIPLPESSARTNMFRVNLGNTPNSLTDEDFKLLGLKTEGYSGADISIVVRDALMQPVRKVQTATHFRKITGPSRDNPNVMVDDLLSPCSAGVPGAFEMTWQDVPGEKLAEPPVTMSDMLKSLSTSKPTVNDEDLKKLTKFTTDFGQEG</sequence>
<name>A0A226EZ97_FOLCA</name>
<keyword evidence="9 13" id="KW-0067">ATP-binding</keyword>
<evidence type="ECO:0000256" key="7">
    <source>
        <dbReference type="ARBA" id="ARBA00022753"/>
    </source>
</evidence>
<dbReference type="Pfam" id="PF00004">
    <property type="entry name" value="AAA"/>
    <property type="match status" value="1"/>
</dbReference>
<dbReference type="GO" id="GO:0015031">
    <property type="term" value="P:protein transport"/>
    <property type="evidence" value="ECO:0007669"/>
    <property type="project" value="UniProtKB-KW"/>
</dbReference>
<dbReference type="EMBL" id="LNIX01000001">
    <property type="protein sequence ID" value="OXA62902.1"/>
    <property type="molecule type" value="Genomic_DNA"/>
</dbReference>
<dbReference type="SUPFAM" id="SSF116846">
    <property type="entry name" value="MIT domain"/>
    <property type="match status" value="1"/>
</dbReference>
<dbReference type="Proteomes" id="UP000198287">
    <property type="component" value="Unassembled WGS sequence"/>
</dbReference>
<keyword evidence="18" id="KW-1185">Reference proteome</keyword>
<dbReference type="GO" id="GO:0031902">
    <property type="term" value="C:late endosome membrane"/>
    <property type="evidence" value="ECO:0007669"/>
    <property type="project" value="UniProtKB-SubCell"/>
</dbReference>
<dbReference type="EC" id="3.6.4.6" evidence="3"/>
<keyword evidence="8" id="KW-0378">Hydrolase</keyword>
<dbReference type="OrthoDB" id="29072at2759"/>
<dbReference type="FunFam" id="1.10.8.60:FF:000015">
    <property type="entry name" value="vacuolar protein sorting-associated protein 4A"/>
    <property type="match status" value="1"/>
</dbReference>
<dbReference type="InterPro" id="IPR041569">
    <property type="entry name" value="AAA_lid_3"/>
</dbReference>
<keyword evidence="5" id="KW-0132">Cell division</keyword>
<keyword evidence="11" id="KW-0472">Membrane</keyword>
<dbReference type="GO" id="GO:0016197">
    <property type="term" value="P:endosomal transport"/>
    <property type="evidence" value="ECO:0007669"/>
    <property type="project" value="TreeGrafter"/>
</dbReference>
<dbReference type="InterPro" id="IPR015415">
    <property type="entry name" value="Spast_Vps4_C"/>
</dbReference>
<evidence type="ECO:0000256" key="10">
    <source>
        <dbReference type="ARBA" id="ARBA00022927"/>
    </source>
</evidence>
<keyword evidence="4" id="KW-0813">Transport</keyword>
<evidence type="ECO:0000256" key="6">
    <source>
        <dbReference type="ARBA" id="ARBA00022741"/>
    </source>
</evidence>
<feature type="compositionally biased region" description="Basic and acidic residues" evidence="14">
    <location>
        <begin position="86"/>
        <end position="102"/>
    </location>
</feature>
<evidence type="ECO:0000256" key="1">
    <source>
        <dbReference type="ARBA" id="ARBA00004633"/>
    </source>
</evidence>
<dbReference type="GO" id="GO:0051301">
    <property type="term" value="P:cell division"/>
    <property type="evidence" value="ECO:0007669"/>
    <property type="project" value="UniProtKB-KW"/>
</dbReference>
<dbReference type="InterPro" id="IPR045253">
    <property type="entry name" value="VPS4_MIT"/>
</dbReference>
<evidence type="ECO:0000313" key="18">
    <source>
        <dbReference type="Proteomes" id="UP000198287"/>
    </source>
</evidence>
<evidence type="ECO:0000256" key="3">
    <source>
        <dbReference type="ARBA" id="ARBA00012674"/>
    </source>
</evidence>
<comment type="similarity">
    <text evidence="2 13">Belongs to the AAA ATPase family.</text>
</comment>
<dbReference type="InterPro" id="IPR027417">
    <property type="entry name" value="P-loop_NTPase"/>
</dbReference>
<gene>
    <name evidence="17" type="ORF">Fcan01_01818</name>
</gene>
<evidence type="ECO:0000256" key="4">
    <source>
        <dbReference type="ARBA" id="ARBA00022448"/>
    </source>
</evidence>
<dbReference type="InterPro" id="IPR003593">
    <property type="entry name" value="AAA+_ATPase"/>
</dbReference>
<dbReference type="PANTHER" id="PTHR23074:SF83">
    <property type="entry name" value="VACUOLAR PROTEIN SORTING-ASSOCIATED PROTEIN 4A"/>
    <property type="match status" value="1"/>
</dbReference>
<dbReference type="Pfam" id="PF04212">
    <property type="entry name" value="MIT"/>
    <property type="match status" value="1"/>
</dbReference>
<feature type="domain" description="MIT" evidence="16">
    <location>
        <begin position="3"/>
        <end position="82"/>
    </location>
</feature>
<dbReference type="InterPro" id="IPR003959">
    <property type="entry name" value="ATPase_AAA_core"/>
</dbReference>
<keyword evidence="10" id="KW-0653">Protein transport</keyword>
<dbReference type="GO" id="GO:0016887">
    <property type="term" value="F:ATP hydrolysis activity"/>
    <property type="evidence" value="ECO:0007669"/>
    <property type="project" value="InterPro"/>
</dbReference>
<evidence type="ECO:0000256" key="9">
    <source>
        <dbReference type="ARBA" id="ARBA00022840"/>
    </source>
</evidence>
<dbReference type="OMA" id="IEWTNEF"/>
<evidence type="ECO:0000256" key="5">
    <source>
        <dbReference type="ARBA" id="ARBA00022618"/>
    </source>
</evidence>
<evidence type="ECO:0000259" key="15">
    <source>
        <dbReference type="SMART" id="SM00382"/>
    </source>
</evidence>
<keyword evidence="6 13" id="KW-0547">Nucleotide-binding</keyword>
<dbReference type="Gene3D" id="3.40.50.300">
    <property type="entry name" value="P-loop containing nucleotide triphosphate hydrolases"/>
    <property type="match status" value="1"/>
</dbReference>
<dbReference type="CDD" id="cd02678">
    <property type="entry name" value="MIT_VPS4"/>
    <property type="match status" value="1"/>
</dbReference>
<dbReference type="InterPro" id="IPR003960">
    <property type="entry name" value="ATPase_AAA_CS"/>
</dbReference>
<dbReference type="STRING" id="158441.A0A226EZ97"/>
<dbReference type="InterPro" id="IPR050304">
    <property type="entry name" value="MT-severing_AAA_ATPase"/>
</dbReference>
<evidence type="ECO:0000256" key="14">
    <source>
        <dbReference type="SAM" id="MobiDB-lite"/>
    </source>
</evidence>
<evidence type="ECO:0000256" key="2">
    <source>
        <dbReference type="ARBA" id="ARBA00006914"/>
    </source>
</evidence>
<dbReference type="Pfam" id="PF09336">
    <property type="entry name" value="Vps4_C"/>
    <property type="match status" value="1"/>
</dbReference>
<evidence type="ECO:0000256" key="13">
    <source>
        <dbReference type="RuleBase" id="RU003651"/>
    </source>
</evidence>
<accession>A0A226EZ97</accession>
<dbReference type="PROSITE" id="PS00674">
    <property type="entry name" value="AAA"/>
    <property type="match status" value="1"/>
</dbReference>
<dbReference type="InterPro" id="IPR036181">
    <property type="entry name" value="MIT_dom_sf"/>
</dbReference>
<proteinExistence type="inferred from homology"/>
<dbReference type="GO" id="GO:0007033">
    <property type="term" value="P:vacuole organization"/>
    <property type="evidence" value="ECO:0007669"/>
    <property type="project" value="TreeGrafter"/>
</dbReference>
<dbReference type="Pfam" id="PF17862">
    <property type="entry name" value="AAA_lid_3"/>
    <property type="match status" value="1"/>
</dbReference>
<dbReference type="FunFam" id="1.20.58.80:FF:000002">
    <property type="entry name" value="Vacuolar protein sorting-associated protein 4A"/>
    <property type="match status" value="1"/>
</dbReference>
<dbReference type="InterPro" id="IPR007330">
    <property type="entry name" value="MIT_dom"/>
</dbReference>
<evidence type="ECO:0000259" key="16">
    <source>
        <dbReference type="SMART" id="SM00745"/>
    </source>
</evidence>
<comment type="subcellular location">
    <subcellularLocation>
        <location evidence="1">Late endosome membrane</location>
        <topology evidence="1">Peripheral membrane protein</topology>
    </subcellularLocation>
</comment>
<evidence type="ECO:0000256" key="11">
    <source>
        <dbReference type="ARBA" id="ARBA00023136"/>
    </source>
</evidence>
<keyword evidence="12" id="KW-0131">Cell cycle</keyword>
<dbReference type="SMART" id="SM00382">
    <property type="entry name" value="AAA"/>
    <property type="match status" value="1"/>
</dbReference>
<dbReference type="PANTHER" id="PTHR23074">
    <property type="entry name" value="AAA DOMAIN-CONTAINING"/>
    <property type="match status" value="1"/>
</dbReference>
<organism evidence="17 18">
    <name type="scientific">Folsomia candida</name>
    <name type="common">Springtail</name>
    <dbReference type="NCBI Taxonomy" id="158441"/>
    <lineage>
        <taxon>Eukaryota</taxon>
        <taxon>Metazoa</taxon>
        <taxon>Ecdysozoa</taxon>
        <taxon>Arthropoda</taxon>
        <taxon>Hexapoda</taxon>
        <taxon>Collembola</taxon>
        <taxon>Entomobryomorpha</taxon>
        <taxon>Isotomoidea</taxon>
        <taxon>Isotomidae</taxon>
        <taxon>Proisotominae</taxon>
        <taxon>Folsomia</taxon>
    </lineage>
</organism>
<keyword evidence="7" id="KW-0967">Endosome</keyword>
<dbReference type="AlphaFoldDB" id="A0A226EZ97"/>
<dbReference type="GO" id="GO:0005524">
    <property type="term" value="F:ATP binding"/>
    <property type="evidence" value="ECO:0007669"/>
    <property type="project" value="UniProtKB-KW"/>
</dbReference>
<protein>
    <recommendedName>
        <fullName evidence="3">vesicle-fusing ATPase</fullName>
        <ecNumber evidence="3">3.6.4.6</ecNumber>
    </recommendedName>
</protein>
<evidence type="ECO:0000256" key="8">
    <source>
        <dbReference type="ARBA" id="ARBA00022801"/>
    </source>
</evidence>